<dbReference type="InterPro" id="IPR036514">
    <property type="entry name" value="SGNH_hydro_sf"/>
</dbReference>
<accession>A0ABT6N0Y0</accession>
<keyword evidence="2" id="KW-1185">Reference proteome</keyword>
<comment type="caution">
    <text evidence="1">The sequence shown here is derived from an EMBL/GenBank/DDBJ whole genome shotgun (WGS) entry which is preliminary data.</text>
</comment>
<reference evidence="1" key="1">
    <citation type="submission" date="2023-04" db="EMBL/GenBank/DDBJ databases">
        <title>Sphingomonas sp. MAHUQ-71 isolated from rice field.</title>
        <authorList>
            <person name="Huq M.A."/>
        </authorList>
    </citation>
    <scope>NUCLEOTIDE SEQUENCE</scope>
    <source>
        <strain evidence="1">MAHUQ-71</strain>
    </source>
</reference>
<name>A0ABT6N0Y0_9SPHN</name>
<gene>
    <name evidence="1" type="ORF">QGN17_09505</name>
</gene>
<dbReference type="EMBL" id="JARYGZ010000001">
    <property type="protein sequence ID" value="MDH7638965.1"/>
    <property type="molecule type" value="Genomic_DNA"/>
</dbReference>
<dbReference type="SUPFAM" id="SSF52266">
    <property type="entry name" value="SGNH hydrolase"/>
    <property type="match status" value="1"/>
</dbReference>
<evidence type="ECO:0000313" key="1">
    <source>
        <dbReference type="EMBL" id="MDH7638965.1"/>
    </source>
</evidence>
<protein>
    <recommendedName>
        <fullName evidence="3">SGNH hydrolase-type esterase domain-containing protein</fullName>
    </recommendedName>
</protein>
<dbReference type="RefSeq" id="WP_281044237.1">
    <property type="nucleotide sequence ID" value="NZ_JARYGZ010000001.1"/>
</dbReference>
<sequence length="858" mass="90271">MARYVGLVEDQYLRPIAGAYVTVEAIDNTAAVLTDDNGNFLSQPLITDDYGGYYFNTADGLYTITSTRSGNIIAKEYNVVVGILPTSDGFQIALAAEASNRLIGDQQVAAAAASALALETTRAQTAEQTETTRAQTAEAALDVRVTTNTTSIANLQTSARFGEMQTYRATYADFVTDFTAYNPATAYVAGNRLIDQGALWQNILASTGTAPPTLPTTTNANWILINDQIIGLPIVVPTSDTGTHTDPTNGATNVPNTGIHVWMTGASGTGFHYLFPTDAAYAQNFATLAGHYANDSTNTDVPGGSAGDRGAKYWSLQAQAFANQALGIFTPIFPIQGGGWGVFDPNGYPVMHYRADNTVIPGYTDYTPAVLADTRLYLMSSASKIAIASPRGTIRGEAEDGTVLRWVDEVTSGNPERRSFQIDGARAKMQNTAFNKVVLVLQTGQSLSIGTNASGVITGTPPYPGRALMFNGGTRVVQGGATQLPTAPNLMNDTQAAQLVDLYEVVDASANQFGETQCGGTAVGLVPNLASNEITVIATVGVGGASIDQIGVGTNPYINMIRLAEKVSAWCKLQGATLEIPCVVFDQGESNYPNDNQATVDLYITNLNALQAATESALKATLSTNGFTVPTNIPFLFWQPSSWCVYGNSVGSTHYNGNVPAAQLANAIANPTKFIPLGPQFWSAYGPDGLHATKESYRNYGERIGAAVARIRAGLDNLAVYATNIAGSGTTISITYHANTPLTPDTTNVTDPGQYGFHLFDATGTEIPLAANPSVVGSYGVSLTPNTALTAGQSYTVKIAMQNFTGVRPTPYPAVAAGPTTGPRAPLRDSSAAVSSSAIGSVPLYNWAMSQILTFTAS</sequence>
<evidence type="ECO:0000313" key="2">
    <source>
        <dbReference type="Proteomes" id="UP001160625"/>
    </source>
</evidence>
<proteinExistence type="predicted"/>
<dbReference type="Proteomes" id="UP001160625">
    <property type="component" value="Unassembled WGS sequence"/>
</dbReference>
<organism evidence="1 2">
    <name type="scientific">Sphingomonas oryzagri</name>
    <dbReference type="NCBI Taxonomy" id="3042314"/>
    <lineage>
        <taxon>Bacteria</taxon>
        <taxon>Pseudomonadati</taxon>
        <taxon>Pseudomonadota</taxon>
        <taxon>Alphaproteobacteria</taxon>
        <taxon>Sphingomonadales</taxon>
        <taxon>Sphingomonadaceae</taxon>
        <taxon>Sphingomonas</taxon>
    </lineage>
</organism>
<evidence type="ECO:0008006" key="3">
    <source>
        <dbReference type="Google" id="ProtNLM"/>
    </source>
</evidence>
<dbReference type="Gene3D" id="3.40.50.1110">
    <property type="entry name" value="SGNH hydrolase"/>
    <property type="match status" value="1"/>
</dbReference>